<keyword evidence="2" id="KW-1185">Reference proteome</keyword>
<dbReference type="Proteomes" id="UP001217089">
    <property type="component" value="Unassembled WGS sequence"/>
</dbReference>
<organism evidence="1 2">
    <name type="scientific">Tegillarca granosa</name>
    <name type="common">Malaysian cockle</name>
    <name type="synonym">Anadara granosa</name>
    <dbReference type="NCBI Taxonomy" id="220873"/>
    <lineage>
        <taxon>Eukaryota</taxon>
        <taxon>Metazoa</taxon>
        <taxon>Spiralia</taxon>
        <taxon>Lophotrochozoa</taxon>
        <taxon>Mollusca</taxon>
        <taxon>Bivalvia</taxon>
        <taxon>Autobranchia</taxon>
        <taxon>Pteriomorphia</taxon>
        <taxon>Arcoida</taxon>
        <taxon>Arcoidea</taxon>
        <taxon>Arcidae</taxon>
        <taxon>Tegillarca</taxon>
    </lineage>
</organism>
<accession>A0ABQ9FBD0</accession>
<name>A0ABQ9FBD0_TEGGR</name>
<gene>
    <name evidence="1" type="ORF">KUTeg_006797</name>
</gene>
<reference evidence="1 2" key="1">
    <citation type="submission" date="2022-12" db="EMBL/GenBank/DDBJ databases">
        <title>Chromosome-level genome of Tegillarca granosa.</title>
        <authorList>
            <person name="Kim J."/>
        </authorList>
    </citation>
    <scope>NUCLEOTIDE SEQUENCE [LARGE SCALE GENOMIC DNA]</scope>
    <source>
        <strain evidence="1">Teg-2019</strain>
        <tissue evidence="1">Adductor muscle</tissue>
    </source>
</reference>
<sequence length="66" mass="7517">MYHCTTLLRKGIFNLIFSPPQGVCSQLYSKNSSKHDDSIKNNIKRDGITSTKEDTLKCRELLTTII</sequence>
<evidence type="ECO:0000313" key="1">
    <source>
        <dbReference type="EMBL" id="KAJ8314647.1"/>
    </source>
</evidence>
<dbReference type="EMBL" id="JARBDR010000337">
    <property type="protein sequence ID" value="KAJ8314647.1"/>
    <property type="molecule type" value="Genomic_DNA"/>
</dbReference>
<proteinExistence type="predicted"/>
<comment type="caution">
    <text evidence="1">The sequence shown here is derived from an EMBL/GenBank/DDBJ whole genome shotgun (WGS) entry which is preliminary data.</text>
</comment>
<protein>
    <submittedName>
        <fullName evidence="1">Uncharacterized protein</fullName>
    </submittedName>
</protein>
<evidence type="ECO:0000313" key="2">
    <source>
        <dbReference type="Proteomes" id="UP001217089"/>
    </source>
</evidence>